<sequence length="237" mass="27401">MYLSLFILTWVIQVVVTGIFIYLNSYLRQKGENKATKEDIKVITKKIEDIKKESQIELEKIKTLLQSQKDLSHSAYGYKFKALMEFFDLALEFRGQLSLNLGSLYSDQEMSHGREISNTWYKMVKSYNKIPLYVKANAPLFQKIIDLMEKAVVLHQKHKENWGSTIFALMSETNSMGKSNYQVEASKATEVVNKYNRSIKTELDSFSDSLIEFSISLGDELKLREDLLQASLKDIRP</sequence>
<organism evidence="2 3">
    <name type="scientific">Candidatus Berkelbacteria bacterium RBG_13_40_8</name>
    <dbReference type="NCBI Taxonomy" id="1797467"/>
    <lineage>
        <taxon>Bacteria</taxon>
        <taxon>Candidatus Berkelbacteria</taxon>
    </lineage>
</organism>
<evidence type="ECO:0000313" key="2">
    <source>
        <dbReference type="EMBL" id="OGD56770.1"/>
    </source>
</evidence>
<keyword evidence="1" id="KW-1133">Transmembrane helix</keyword>
<keyword evidence="1" id="KW-0812">Transmembrane</keyword>
<dbReference type="Proteomes" id="UP000178764">
    <property type="component" value="Unassembled WGS sequence"/>
</dbReference>
<protein>
    <submittedName>
        <fullName evidence="2">Uncharacterized protein</fullName>
    </submittedName>
</protein>
<evidence type="ECO:0000256" key="1">
    <source>
        <dbReference type="SAM" id="Phobius"/>
    </source>
</evidence>
<accession>A0A1F5DNZ9</accession>
<dbReference type="AlphaFoldDB" id="A0A1F5DNZ9"/>
<reference evidence="2 3" key="1">
    <citation type="journal article" date="2016" name="Nat. Commun.">
        <title>Thousands of microbial genomes shed light on interconnected biogeochemical processes in an aquifer system.</title>
        <authorList>
            <person name="Anantharaman K."/>
            <person name="Brown C.T."/>
            <person name="Hug L.A."/>
            <person name="Sharon I."/>
            <person name="Castelle C.J."/>
            <person name="Probst A.J."/>
            <person name="Thomas B.C."/>
            <person name="Singh A."/>
            <person name="Wilkins M.J."/>
            <person name="Karaoz U."/>
            <person name="Brodie E.L."/>
            <person name="Williams K.H."/>
            <person name="Hubbard S.S."/>
            <person name="Banfield J.F."/>
        </authorList>
    </citation>
    <scope>NUCLEOTIDE SEQUENCE [LARGE SCALE GENOMIC DNA]</scope>
</reference>
<name>A0A1F5DNZ9_9BACT</name>
<comment type="caution">
    <text evidence="2">The sequence shown here is derived from an EMBL/GenBank/DDBJ whole genome shotgun (WGS) entry which is preliminary data.</text>
</comment>
<feature type="transmembrane region" description="Helical" evidence="1">
    <location>
        <begin position="6"/>
        <end position="27"/>
    </location>
</feature>
<proteinExistence type="predicted"/>
<gene>
    <name evidence="2" type="ORF">A2V71_01450</name>
</gene>
<keyword evidence="1" id="KW-0472">Membrane</keyword>
<evidence type="ECO:0000313" key="3">
    <source>
        <dbReference type="Proteomes" id="UP000178764"/>
    </source>
</evidence>
<dbReference type="EMBL" id="MEZT01000013">
    <property type="protein sequence ID" value="OGD56770.1"/>
    <property type="molecule type" value="Genomic_DNA"/>
</dbReference>